<gene>
    <name evidence="1" type="ORF">ASIM_LOCUS17118</name>
</gene>
<sequence>MQNEVENDEIPREIRFLGYTGEEAEMAEREVRSIVFGAFLSHPIAVVSRTLSQLGYNRLPLTKGRYFLLVGPSCFFHANAFSYARHLYQLYGFRSLWVGAEIALVKEVLACAIRLIVARVRERIPDQYVHILSRSCKAEIYLLKSN</sequence>
<accession>A0A0M3K9S0</accession>
<dbReference type="Proteomes" id="UP000267096">
    <property type="component" value="Unassembled WGS sequence"/>
</dbReference>
<organism evidence="3">
    <name type="scientific">Anisakis simplex</name>
    <name type="common">Herring worm</name>
    <dbReference type="NCBI Taxonomy" id="6269"/>
    <lineage>
        <taxon>Eukaryota</taxon>
        <taxon>Metazoa</taxon>
        <taxon>Ecdysozoa</taxon>
        <taxon>Nematoda</taxon>
        <taxon>Chromadorea</taxon>
        <taxon>Rhabditida</taxon>
        <taxon>Spirurina</taxon>
        <taxon>Ascaridomorpha</taxon>
        <taxon>Ascaridoidea</taxon>
        <taxon>Anisakidae</taxon>
        <taxon>Anisakis</taxon>
        <taxon>Anisakis simplex complex</taxon>
    </lineage>
</organism>
<evidence type="ECO:0000313" key="3">
    <source>
        <dbReference type="WBParaSite" id="ASIM_0001771501-mRNA-1"/>
    </source>
</evidence>
<dbReference type="WBParaSite" id="ASIM_0001771501-mRNA-1">
    <property type="protein sequence ID" value="ASIM_0001771501-mRNA-1"/>
    <property type="gene ID" value="ASIM_0001771501"/>
</dbReference>
<evidence type="ECO:0000313" key="2">
    <source>
        <dbReference type="Proteomes" id="UP000267096"/>
    </source>
</evidence>
<dbReference type="AlphaFoldDB" id="A0A0M3K9S0"/>
<reference evidence="1 2" key="2">
    <citation type="submission" date="2018-11" db="EMBL/GenBank/DDBJ databases">
        <authorList>
            <consortium name="Pathogen Informatics"/>
        </authorList>
    </citation>
    <scope>NUCLEOTIDE SEQUENCE [LARGE SCALE GENOMIC DNA]</scope>
</reference>
<reference evidence="3" key="1">
    <citation type="submission" date="2017-02" db="UniProtKB">
        <authorList>
            <consortium name="WormBaseParasite"/>
        </authorList>
    </citation>
    <scope>IDENTIFICATION</scope>
</reference>
<evidence type="ECO:0000313" key="1">
    <source>
        <dbReference type="EMBL" id="VDK59546.1"/>
    </source>
</evidence>
<proteinExistence type="predicted"/>
<protein>
    <submittedName>
        <fullName evidence="1 3">Uncharacterized protein</fullName>
    </submittedName>
</protein>
<keyword evidence="2" id="KW-1185">Reference proteome</keyword>
<dbReference type="EMBL" id="UYRR01033759">
    <property type="protein sequence ID" value="VDK59546.1"/>
    <property type="molecule type" value="Genomic_DNA"/>
</dbReference>
<name>A0A0M3K9S0_ANISI</name>